<feature type="modified residue" description="Phosphotyrosine; by host" evidence="16">
    <location>
        <position position="917"/>
    </location>
</feature>
<evidence type="ECO:0000256" key="14">
    <source>
        <dbReference type="ARBA" id="ARBA00024662"/>
    </source>
</evidence>
<evidence type="ECO:0000313" key="21">
    <source>
        <dbReference type="Proteomes" id="UP000204594"/>
    </source>
</evidence>
<dbReference type="Gene3D" id="3.90.39.10">
    <property type="entry name" value="Hexon Major Viral Coat Protein, domain 2"/>
    <property type="match status" value="1"/>
</dbReference>
<dbReference type="GO" id="GO:0039623">
    <property type="term" value="C:T=25 icosahedral viral capsid"/>
    <property type="evidence" value="ECO:0007669"/>
    <property type="project" value="UniProtKB-UniRule"/>
</dbReference>
<evidence type="ECO:0000256" key="15">
    <source>
        <dbReference type="ARBA" id="ARBA00032254"/>
    </source>
</evidence>
<feature type="domain" description="Adenovirus Pll hexon N-terminal" evidence="18">
    <location>
        <begin position="28"/>
        <end position="611"/>
    </location>
</feature>
<comment type="similarity">
    <text evidence="2 16 17">Belongs to the adenoviridae hexon protein family.</text>
</comment>
<dbReference type="Gene3D" id="2.70.9.10">
    <property type="entry name" value="Adenovirus Type 2 Hexon, domain 4"/>
    <property type="match status" value="2"/>
</dbReference>
<evidence type="ECO:0000256" key="10">
    <source>
        <dbReference type="ARBA" id="ARBA00022952"/>
    </source>
</evidence>
<evidence type="ECO:0000256" key="4">
    <source>
        <dbReference type="ARBA" id="ARBA00022553"/>
    </source>
</evidence>
<evidence type="ECO:0000256" key="16">
    <source>
        <dbReference type="HAMAP-Rule" id="MF_04051"/>
    </source>
</evidence>
<protein>
    <recommendedName>
        <fullName evidence="3 16">Hexon protein</fullName>
        <shortName evidence="16 17">CP-H</shortName>
    </recommendedName>
    <alternativeName>
        <fullName evidence="15 16">Protein II</fullName>
    </alternativeName>
</protein>
<keyword evidence="9 16" id="KW-0426">Late protein</keyword>
<dbReference type="KEGG" id="vg:39105729"/>
<evidence type="ECO:0000256" key="8">
    <source>
        <dbReference type="ARBA" id="ARBA00022844"/>
    </source>
</evidence>
<evidence type="ECO:0000259" key="19">
    <source>
        <dbReference type="Pfam" id="PF03678"/>
    </source>
</evidence>
<feature type="initiator methionine" description="Removed; by host" evidence="16">
    <location>
        <position position="21"/>
    </location>
</feature>
<dbReference type="Pfam" id="PF01065">
    <property type="entry name" value="Adeno_hexon"/>
    <property type="match status" value="1"/>
</dbReference>
<keyword evidence="4 16" id="KW-0597">Phosphoprotein</keyword>
<dbReference type="OrthoDB" id="198at10239"/>
<comment type="subcellular location">
    <subcellularLocation>
        <location evidence="1 16">Host nucleus</location>
    </subcellularLocation>
    <subcellularLocation>
        <location evidence="16">Virion</location>
    </subcellularLocation>
    <text evidence="16">Forms the capsid icosahedric shell. Present in 720 copies per virion, assembled in 240 trimers.</text>
</comment>
<keyword evidence="21" id="KW-1185">Reference proteome</keyword>
<dbReference type="GO" id="GO:0042025">
    <property type="term" value="C:host cell nucleus"/>
    <property type="evidence" value="ECO:0007669"/>
    <property type="project" value="UniProtKB-SubCell"/>
</dbReference>
<keyword evidence="12 16" id="KW-1148">T=25 icosahedral capsid protein</keyword>
<accession>A0A1J0FAP8</accession>
<dbReference type="InterPro" id="IPR037542">
    <property type="entry name" value="ADV_hexon"/>
</dbReference>
<keyword evidence="8 16" id="KW-0946">Virion</keyword>
<evidence type="ECO:0000256" key="12">
    <source>
        <dbReference type="ARBA" id="ARBA00023275"/>
    </source>
</evidence>
<evidence type="ECO:0000256" key="11">
    <source>
        <dbReference type="ARBA" id="ARBA00023120"/>
    </source>
</evidence>
<evidence type="ECO:0000256" key="9">
    <source>
        <dbReference type="ARBA" id="ARBA00022921"/>
    </source>
</evidence>
<keyword evidence="6 16" id="KW-1048">Host nucleus</keyword>
<keyword evidence="7 16" id="KW-0945">Host-virus interaction</keyword>
<evidence type="ECO:0000256" key="5">
    <source>
        <dbReference type="ARBA" id="ARBA00022561"/>
    </source>
</evidence>
<dbReference type="SUPFAM" id="SSF49749">
    <property type="entry name" value="Group II dsDNA viruses VP"/>
    <property type="match status" value="2"/>
</dbReference>
<comment type="miscellaneous">
    <text evidence="16">All late proteins expressed from the major late promoter are produced by alternative splicing and alternative polyadenylation of the same gene giving rise to non-overlapping ORFs. A leader sequence is present in the N-terminus of all these mRNAs and is recognized by the viral shutoff protein to provide expression although conventional translation via ribosome scanning from the cap has been shut off in the host cell.</text>
</comment>
<gene>
    <name evidence="16" type="primary">L3</name>
</gene>
<feature type="modified residue" description="N-acetylalanine; by host" evidence="16">
    <location>
        <position position="22"/>
    </location>
</feature>
<dbReference type="InterPro" id="IPR016110">
    <property type="entry name" value="Adenovirus_Pll_hexon_sub3"/>
</dbReference>
<evidence type="ECO:0000256" key="2">
    <source>
        <dbReference type="ARBA" id="ARBA00008659"/>
    </source>
</evidence>
<evidence type="ECO:0000256" key="1">
    <source>
        <dbReference type="ARBA" id="ARBA00004147"/>
    </source>
</evidence>
<feature type="chain" id="PRO_5023278504" description="Hexon protein" evidence="16">
    <location>
        <begin position="22"/>
        <end position="929"/>
    </location>
</feature>
<keyword evidence="11 16" id="KW-1176">Cytoplasmic inwards viral transport</keyword>
<keyword evidence="10 16" id="KW-1177">Microtubular inwards viral transport</keyword>
<feature type="site" description="Involved in interaction with pre-protein VI" evidence="16">
    <location>
        <position position="753"/>
    </location>
</feature>
<dbReference type="GO" id="GO:0005198">
    <property type="term" value="F:structural molecule activity"/>
    <property type="evidence" value="ECO:0007669"/>
    <property type="project" value="UniProtKB-UniRule"/>
</dbReference>
<reference evidence="20 21" key="1">
    <citation type="journal article" date="2016" name="J. Virol.">
        <title>Evolution and cryo-EM capsid structure of a North American bat adenovirus and its relationship to other mastadenoviruses.</title>
        <authorList>
            <person name="Hackenbrack N."/>
            <person name="Rogers M.B."/>
            <person name="Ashley R.E."/>
            <person name="Keel M.K."/>
            <person name="Kubiski S.V."/>
            <person name="Bryan J.A."/>
            <person name="Ghedin E."/>
            <person name="Holmes E.C."/>
            <person name="Hafenstein S.L."/>
            <person name="Allison A.B."/>
        </authorList>
    </citation>
    <scope>NUCLEOTIDE SEQUENCE [LARGE SCALE GENOMIC DNA]</scope>
    <source>
        <strain evidence="20">250-A</strain>
    </source>
</reference>
<dbReference type="HAMAP" id="MF_04051">
    <property type="entry name" value="ADV_CAPSH"/>
    <property type="match status" value="1"/>
</dbReference>
<evidence type="ECO:0000256" key="13">
    <source>
        <dbReference type="ARBA" id="ARBA00023296"/>
    </source>
</evidence>
<name>A0A1J0FAP8_9ADEN</name>
<dbReference type="Gene3D" id="3.90.249.10">
    <property type="entry name" value="Hexon Major Viral Coat Protein, domain 3"/>
    <property type="match status" value="2"/>
</dbReference>
<comment type="induction">
    <text evidence="16 17">Expressed in the late phase of the viral replicative cycle.</text>
</comment>
<dbReference type="InterPro" id="IPR016107">
    <property type="entry name" value="Adenovirus_Pll_hexon_N"/>
</dbReference>
<dbReference type="GO" id="GO:0046718">
    <property type="term" value="P:symbiont entry into host cell"/>
    <property type="evidence" value="ECO:0007669"/>
    <property type="project" value="UniProtKB-UniRule"/>
</dbReference>
<dbReference type="InterPro" id="IPR016112">
    <property type="entry name" value="VP_dsDNA_II"/>
</dbReference>
<dbReference type="EMBL" id="KX871230">
    <property type="protein sequence ID" value="APC26067.1"/>
    <property type="molecule type" value="Genomic_DNA"/>
</dbReference>
<evidence type="ECO:0000256" key="6">
    <source>
        <dbReference type="ARBA" id="ARBA00022562"/>
    </source>
</evidence>
<keyword evidence="5 16" id="KW-0167">Capsid protein</keyword>
<dbReference type="Pfam" id="PF03678">
    <property type="entry name" value="Adeno_hexon_C"/>
    <property type="match status" value="1"/>
</dbReference>
<evidence type="ECO:0000256" key="3">
    <source>
        <dbReference type="ARBA" id="ARBA00019716"/>
    </source>
</evidence>
<keyword evidence="16" id="KW-0007">Acetylation</keyword>
<dbReference type="GO" id="GO:0043657">
    <property type="term" value="C:host cell"/>
    <property type="evidence" value="ECO:0007669"/>
    <property type="project" value="GOC"/>
</dbReference>
<sequence>MVKSDFSCRPCLFLTAPAEKMATPSMLPQWSYMHIAGQDAAEYLSPALVQFAQATSSYFKLDNKFRNPTVAPTHDVTTERSQRLQLRYVPVMQEDGQYTYKTRFQLAVGDNRVLDMASTYFDIRGTLDRGPSFKPYSGTAYNALAPKAGANNCLFNGQGANINTLAQVSVPGNITAPDGLAGVEDSTFQPQPQQGPESWTTGELGAVGDAGGRALKVTTPRQPCYGSYAPPTNANGGQAKGAVTPVYYKKTTTNGATEVDAVLYTEDVTLEAPDTHLVYKVEQGAATGIPGLGQQAAPNRPNYIGFRDNFVGLMYYNSNGNLGVLAGQSSQLNAVVDLQDRNTELSYQLLLDALTDRTRYFSMWNQAVDSYDHDVRIIDNHGVEDDMPNYCFPLSGMGPLVDATGMKLNQQNNGFEANGTNQGPIQKLGFGNVEAMEINLNANLFKGFLYSNVALYLPDTYKYTPENVTVPANTNTYAYMNARLPAANLIDTFVNIGARWSPDVMDTVNPFNHHRNAGLRYRSQLLGNGRYCSFHIQVPQKFFAIKNLLLLPGTYTYEWSFRKDVNMILQSSLGNDLRVDGATINIQSINLYASFFPMAHNTASTLEAMLRNDVNDQTFADYLSAANMLYPIPANTTNLPISIPARNWAGFRGWSFTRIKQRETPALGSPYDPYFTYSGTIPYLDATFYLSHTFRRVSIMFDSSVSWPGNDRLLTPNEFEIKRYVDGEGYNVAQSNMTKDWFLVQMLSHYNIGYQGYHLPESYKDRMYSFLRNFEPMCRQLVDTQNYAEYKAVTVANQHNNSGYASALSGSNAREGHPYPANWPYPLIGANAVPSITQKKFLCDRTLWRIPFSSNFMSMGTLTDLGQNLLYSNSAHALDMTFEVDEMNEPTLLYVLFEVFDVARVHQPHRGVIEVVYLRTPFSAGNATT</sequence>
<feature type="domain" description="Adenovirus Pll hexon C-terminal" evidence="19">
    <location>
        <begin position="612"/>
        <end position="834"/>
    </location>
</feature>
<organism evidence="20 21">
    <name type="scientific">Bat mastadenovirus G</name>
    <dbReference type="NCBI Taxonomy" id="2015376"/>
    <lineage>
        <taxon>Viruses</taxon>
        <taxon>Varidnaviria</taxon>
        <taxon>Bamfordvirae</taxon>
        <taxon>Preplasmiviricota</taxon>
        <taxon>Polisuviricotina</taxon>
        <taxon>Pharingeaviricetes</taxon>
        <taxon>Rowavirales</taxon>
        <taxon>Adenoviridae</taxon>
        <taxon>Mastadenovirus</taxon>
        <taxon>Mastadenovirus magnauris</taxon>
    </lineage>
</organism>
<comment type="subunit">
    <text evidence="16">Homotrimer. Interacts with the capsid vertex protein; this interaction binds the peripentonal hexons to the neighboring penton base. Interacts with the hexon-linking protein; this interaction tethers the hexons surrounding the penton to those situated in the central plate of the facet. Interacts with the hexon-interlacing protein; this interaction lashes the hexons together. Interacts with host dyneins DYNC1LI1 and DYNC1I2; this interaction might be involved in intracellular microtubule-dependent transport of incoming viral capsid. Interacts with the shutoff protein; this interaction allows folding and formation of hexons trimers. Interacts with pre-protein VI; this interaction probably allows nuclear import of hexon trimers and possibly pre-capsid assembly.</text>
</comment>
<proteinExistence type="evidence at transcript level"/>
<comment type="function">
    <text evidence="14 16">Major capsid protein that self-associates to form 240 hexon trimers, each in the shape of a hexagon, building most of the pseudo T=25 capsid. Assembled into trimeric units with the help of the chaperone shutoff protein. Transported by pre-protein VI to the nucleus where it associates with other structural proteins to form an empty capsid. Might be involved, through its interaction with host dyneins, in the intracellular microtubule-dependent transport of incoming viral capsid to the nucleus.</text>
</comment>
<dbReference type="GO" id="GO:0075521">
    <property type="term" value="P:microtubule-dependent intracellular transport of viral material towards nucleus"/>
    <property type="evidence" value="ECO:0007669"/>
    <property type="project" value="UniProtKB-UniRule"/>
</dbReference>
<dbReference type="InterPro" id="IPR044942">
    <property type="entry name" value="Adenovirus_Pll_hexon_sub2"/>
</dbReference>
<evidence type="ECO:0000256" key="7">
    <source>
        <dbReference type="ARBA" id="ARBA00022581"/>
    </source>
</evidence>
<dbReference type="InterPro" id="IPR016108">
    <property type="entry name" value="Adenovirus_Pll_hexon_C"/>
</dbReference>
<comment type="caution">
    <text evidence="16">Lacks conserved residue(s) required for the propagation of feature annotation.</text>
</comment>
<evidence type="ECO:0000256" key="17">
    <source>
        <dbReference type="RuleBase" id="RU361265"/>
    </source>
</evidence>
<evidence type="ECO:0000259" key="18">
    <source>
        <dbReference type="Pfam" id="PF01065"/>
    </source>
</evidence>
<keyword evidence="13 16" id="KW-1160">Virus entry into host cell</keyword>
<dbReference type="Proteomes" id="UP000204594">
    <property type="component" value="Segment"/>
</dbReference>
<evidence type="ECO:0000313" key="20">
    <source>
        <dbReference type="EMBL" id="APC26067.1"/>
    </source>
</evidence>